<evidence type="ECO:0000256" key="1">
    <source>
        <dbReference type="SAM" id="SignalP"/>
    </source>
</evidence>
<evidence type="ECO:0000313" key="3">
    <source>
        <dbReference type="Proteomes" id="UP001303115"/>
    </source>
</evidence>
<organism evidence="2 3">
    <name type="scientific">Parachaetomium inaequale</name>
    <dbReference type="NCBI Taxonomy" id="2588326"/>
    <lineage>
        <taxon>Eukaryota</taxon>
        <taxon>Fungi</taxon>
        <taxon>Dikarya</taxon>
        <taxon>Ascomycota</taxon>
        <taxon>Pezizomycotina</taxon>
        <taxon>Sordariomycetes</taxon>
        <taxon>Sordariomycetidae</taxon>
        <taxon>Sordariales</taxon>
        <taxon>Chaetomiaceae</taxon>
        <taxon>Parachaetomium</taxon>
    </lineage>
</organism>
<name>A0AAN6P6U9_9PEZI</name>
<protein>
    <submittedName>
        <fullName evidence="2">Uncharacterized protein</fullName>
    </submittedName>
</protein>
<sequence length="269" mass="30467">MRTFALLALSYLSTAVWAGGYQGCLERVWTYQAYLIDGLNAVNDQTLGFKCANANFDKATGDCRVDWERCESKTAPAPKDKGWRVPEDETKPIDAEATAKKCYEEHNKRGRRIYNFPPFSVAKKQAEFNALITKVNDIVNKAYREIRTADNKHLWEDFDTTTDKIVTARAGDHGPYLLKSAGEHERLKGVVTIKKQKLGPNPVANPPADWETLDWTVTEDEAKRNGVADADERLGKFRADFYKAGSIAQEYDQVIESYKRVQESKTTCR</sequence>
<dbReference type="EMBL" id="MU854794">
    <property type="protein sequence ID" value="KAK4031478.1"/>
    <property type="molecule type" value="Genomic_DNA"/>
</dbReference>
<accession>A0AAN6P6U9</accession>
<keyword evidence="1" id="KW-0732">Signal</keyword>
<feature type="chain" id="PRO_5042839424" evidence="1">
    <location>
        <begin position="19"/>
        <end position="269"/>
    </location>
</feature>
<comment type="caution">
    <text evidence="2">The sequence shown here is derived from an EMBL/GenBank/DDBJ whole genome shotgun (WGS) entry which is preliminary data.</text>
</comment>
<dbReference type="AlphaFoldDB" id="A0AAN6P6U9"/>
<proteinExistence type="predicted"/>
<dbReference type="Proteomes" id="UP001303115">
    <property type="component" value="Unassembled WGS sequence"/>
</dbReference>
<gene>
    <name evidence="2" type="ORF">C8A01DRAFT_42075</name>
</gene>
<feature type="signal peptide" evidence="1">
    <location>
        <begin position="1"/>
        <end position="18"/>
    </location>
</feature>
<keyword evidence="3" id="KW-1185">Reference proteome</keyword>
<evidence type="ECO:0000313" key="2">
    <source>
        <dbReference type="EMBL" id="KAK4031478.1"/>
    </source>
</evidence>
<reference evidence="3" key="1">
    <citation type="journal article" date="2023" name="Mol. Phylogenet. Evol.">
        <title>Genome-scale phylogeny and comparative genomics of the fungal order Sordariales.</title>
        <authorList>
            <person name="Hensen N."/>
            <person name="Bonometti L."/>
            <person name="Westerberg I."/>
            <person name="Brannstrom I.O."/>
            <person name="Guillou S."/>
            <person name="Cros-Aarteil S."/>
            <person name="Calhoun S."/>
            <person name="Haridas S."/>
            <person name="Kuo A."/>
            <person name="Mondo S."/>
            <person name="Pangilinan J."/>
            <person name="Riley R."/>
            <person name="LaButti K."/>
            <person name="Andreopoulos B."/>
            <person name="Lipzen A."/>
            <person name="Chen C."/>
            <person name="Yan M."/>
            <person name="Daum C."/>
            <person name="Ng V."/>
            <person name="Clum A."/>
            <person name="Steindorff A."/>
            <person name="Ohm R.A."/>
            <person name="Martin F."/>
            <person name="Silar P."/>
            <person name="Natvig D.O."/>
            <person name="Lalanne C."/>
            <person name="Gautier V."/>
            <person name="Ament-Velasquez S.L."/>
            <person name="Kruys A."/>
            <person name="Hutchinson M.I."/>
            <person name="Powell A.J."/>
            <person name="Barry K."/>
            <person name="Miller A.N."/>
            <person name="Grigoriev I.V."/>
            <person name="Debuchy R."/>
            <person name="Gladieux P."/>
            <person name="Hiltunen Thoren M."/>
            <person name="Johannesson H."/>
        </authorList>
    </citation>
    <scope>NUCLEOTIDE SEQUENCE [LARGE SCALE GENOMIC DNA]</scope>
    <source>
        <strain evidence="3">CBS 284.82</strain>
    </source>
</reference>